<accession>A0A438GB96</accession>
<dbReference type="InterPro" id="IPR004242">
    <property type="entry name" value="Transposase_21"/>
</dbReference>
<name>A0A438GB96_VITVI</name>
<evidence type="ECO:0000256" key="3">
    <source>
        <dbReference type="ARBA" id="ARBA00022801"/>
    </source>
</evidence>
<dbReference type="GO" id="GO:0006508">
    <property type="term" value="P:proteolysis"/>
    <property type="evidence" value="ECO:0007669"/>
    <property type="project" value="UniProtKB-KW"/>
</dbReference>
<dbReference type="PROSITE" id="PS50600">
    <property type="entry name" value="ULP_PROTEASE"/>
    <property type="match status" value="1"/>
</dbReference>
<dbReference type="Pfam" id="PF13960">
    <property type="entry name" value="DUF4218"/>
    <property type="match status" value="1"/>
</dbReference>
<dbReference type="Pfam" id="PF02992">
    <property type="entry name" value="Transposase_21"/>
    <property type="match status" value="2"/>
</dbReference>
<evidence type="ECO:0000259" key="4">
    <source>
        <dbReference type="PROSITE" id="PS50600"/>
    </source>
</evidence>
<comment type="caution">
    <text evidence="5">The sequence shown here is derived from an EMBL/GenBank/DDBJ whole genome shotgun (WGS) entry which is preliminary data.</text>
</comment>
<dbReference type="InterPro" id="IPR025312">
    <property type="entry name" value="DUF4216"/>
</dbReference>
<dbReference type="Pfam" id="PF03004">
    <property type="entry name" value="Transposase_24"/>
    <property type="match status" value="1"/>
</dbReference>
<dbReference type="GO" id="GO:0008234">
    <property type="term" value="F:cysteine-type peptidase activity"/>
    <property type="evidence" value="ECO:0007669"/>
    <property type="project" value="InterPro"/>
</dbReference>
<evidence type="ECO:0000313" key="6">
    <source>
        <dbReference type="Proteomes" id="UP000288805"/>
    </source>
</evidence>
<dbReference type="InterPro" id="IPR025452">
    <property type="entry name" value="DUF4218"/>
</dbReference>
<evidence type="ECO:0000313" key="5">
    <source>
        <dbReference type="EMBL" id="RVW69451.1"/>
    </source>
</evidence>
<dbReference type="InterPro" id="IPR003653">
    <property type="entry name" value="Peptidase_C48_C"/>
</dbReference>
<gene>
    <name evidence="5" type="ORF">CK203_062785</name>
</gene>
<proteinExistence type="inferred from homology"/>
<dbReference type="Proteomes" id="UP000288805">
    <property type="component" value="Unassembled WGS sequence"/>
</dbReference>
<evidence type="ECO:0000256" key="2">
    <source>
        <dbReference type="ARBA" id="ARBA00022670"/>
    </source>
</evidence>
<dbReference type="PANTHER" id="PTHR48258">
    <property type="entry name" value="DUF4218 DOMAIN-CONTAINING PROTEIN-RELATED"/>
    <property type="match status" value="1"/>
</dbReference>
<organism evidence="5 6">
    <name type="scientific">Vitis vinifera</name>
    <name type="common">Grape</name>
    <dbReference type="NCBI Taxonomy" id="29760"/>
    <lineage>
        <taxon>Eukaryota</taxon>
        <taxon>Viridiplantae</taxon>
        <taxon>Streptophyta</taxon>
        <taxon>Embryophyta</taxon>
        <taxon>Tracheophyta</taxon>
        <taxon>Spermatophyta</taxon>
        <taxon>Magnoliopsida</taxon>
        <taxon>eudicotyledons</taxon>
        <taxon>Gunneridae</taxon>
        <taxon>Pentapetalae</taxon>
        <taxon>rosids</taxon>
        <taxon>Vitales</taxon>
        <taxon>Vitaceae</taxon>
        <taxon>Viteae</taxon>
        <taxon>Vitis</taxon>
    </lineage>
</organism>
<comment type="similarity">
    <text evidence="1">Belongs to the peptidase C48 family.</text>
</comment>
<sequence>MVEAAQDDCKANPKLFERLLEDAEKPLYPGCKNFTKLSALVKLYNLKGRYGWSDKSFSELLSLLGDMLPVNNELPLSMYEAKKTLNALGMEYEKIHACPNDCILFRNELKDASSCPTCGASRWKVNRRGSKKSKGVPAKVMWYFPPIPRFKRMFQSSKIAKDLIWHAEGGEFDGKMRHPSDSPSWKVIDHRWPDFAAEPRNLRLAISADGINPHSSLSSRYSCWPVVMITYNLPPWLCMKRKFMMLSLLISGPQQPGNDIDIYLAPLIEDLKTLWEIGVEAYDAYQREVEAWRKNSFIGHGRFLPCNHPFRKHRKAFNGEQEFRSPPQPLSGEEILLKMNAIWKTKDGLNSCLDLMDMGLRCELAPRFESNRTYLPPACYTLSRKEKKVFCQTLAELKVPEGYCSNFRNLVSMEDLKLYGLKSHDYHTLMQQLLPVALRSLLPKHVVDVSTLDKLQNELVVTLCLLEKYFPPSFFDIMIHLTVHLVREVRLCGPVYFRWMYPFERFMKVLKGYVRNRNHPEGCIVECYIAEEAIEFCTEYLSNVDAIGVPSSTNVDHKVGAPIPGGHITEVDCNLLLQAHHYVLENTTIIQPYIEEHMKWLKLNNPRQSKRQKWLQEEHMRTFTHWLRKKVEVAIADKEPISETLRWMAHGPTHYVAKYHGYVINGCQYNTKDRDELRVTQNSGVSIVATTMQISSAKDKNPVFGELCFYGIITEIWDLDYTMFRIPVFKCNWVDNKSGIKVDEFGLTLVDFTKMAHKSDPFILASQAKQVFYVQDQLDPRWSVVLSTPERDFSFSAKDSDDFMDNSIEHHPLITTLAQVESFDTMDDSDVICIRGDCEGFWIDNKSSMHGFKGRENPSQKKYRGTTRKSMIIRNRNRGIKLVIKYNADGIYVGESSVHLTSYLGVLARTMVPIRYNTWRDVPEQLKDKLWDSIEIAFTLDKKSRRNCMLTLGKCFRSFKNTLTVKHILPFKDEPELLKKPPAEYHFIDDEDWNIFVKNRLSEKFQEYREVQKQRRKKHIYNHHLSRKGYAGLEEEMMIEAGSTESIDRSLLWKRAMQKKDGSYDDVVLPVVEKIDELMKESQESGISYSGSNDILSQALGTPEYTGRVRAKGKHYTPGRYFNSMSERVVRDILKATQERQVKFEADVLARLSQIGVATPQSDVSSSNMKSKLLLLPEVVEKPIRKVEEETLPVKIEPHMKARKCELAVGTRENTVAGGTIVMDCGPNYLVVLDAPYESNTPLPIPIPGQATTVGAAVGYQVLWPTHLVNLRISKGKRQKTTENDLKIGENPQDINNFDALVGLMLNEGKAQGVEVPNDVFGESFKTFLMKEDMDMIISFKEVSANCVIYYIWHLQKKLSDARLTERFAFINPALVSKAGMGETTKENRSRLIANRLMHAKRADYIFIPYNPEIGSSRWGCNYGDACFPNRFHWVLVALDMRTMTVYYLDPMQKQPCDDLKEIVNMALRIHPPEKQRSSKREPTWVKVVCPRQLGSMECGYYVMRYMKDIIVDPSLLSTKFKGKKSYSEVELNEVRSEWVMLATQLILTHV</sequence>
<keyword evidence="2" id="KW-0645">Protease</keyword>
<dbReference type="Pfam" id="PF13952">
    <property type="entry name" value="DUF4216"/>
    <property type="match status" value="1"/>
</dbReference>
<feature type="domain" description="Ubiquitin-like protease family profile" evidence="4">
    <location>
        <begin position="1327"/>
        <end position="1510"/>
    </location>
</feature>
<reference evidence="5 6" key="1">
    <citation type="journal article" date="2018" name="PLoS Genet.">
        <title>Population sequencing reveals clonal diversity and ancestral inbreeding in the grapevine cultivar Chardonnay.</title>
        <authorList>
            <person name="Roach M.J."/>
            <person name="Johnson D.L."/>
            <person name="Bohlmann J."/>
            <person name="van Vuuren H.J."/>
            <person name="Jones S.J."/>
            <person name="Pretorius I.S."/>
            <person name="Schmidt S.A."/>
            <person name="Borneman A.R."/>
        </authorList>
    </citation>
    <scope>NUCLEOTIDE SEQUENCE [LARGE SCALE GENOMIC DNA]</scope>
    <source>
        <strain evidence="6">cv. Chardonnay</strain>
        <tissue evidence="5">Leaf</tissue>
    </source>
</reference>
<dbReference type="SUPFAM" id="SSF54001">
    <property type="entry name" value="Cysteine proteinases"/>
    <property type="match status" value="1"/>
</dbReference>
<dbReference type="InterPro" id="IPR038765">
    <property type="entry name" value="Papain-like_cys_pep_sf"/>
</dbReference>
<dbReference type="InterPro" id="IPR004252">
    <property type="entry name" value="Probable_transposase_24"/>
</dbReference>
<keyword evidence="3" id="KW-0378">Hydrolase</keyword>
<dbReference type="PANTHER" id="PTHR48258:SF9">
    <property type="entry name" value="OS01G0348150 PROTEIN"/>
    <property type="match status" value="1"/>
</dbReference>
<evidence type="ECO:0000256" key="1">
    <source>
        <dbReference type="ARBA" id="ARBA00005234"/>
    </source>
</evidence>
<dbReference type="Pfam" id="PF02902">
    <property type="entry name" value="Peptidase_C48"/>
    <property type="match status" value="1"/>
</dbReference>
<dbReference type="Gene3D" id="3.40.395.10">
    <property type="entry name" value="Adenoviral Proteinase, Chain A"/>
    <property type="match status" value="1"/>
</dbReference>
<dbReference type="EMBL" id="QGNW01000497">
    <property type="protein sequence ID" value="RVW69451.1"/>
    <property type="molecule type" value="Genomic_DNA"/>
</dbReference>
<protein>
    <recommendedName>
        <fullName evidence="4">Ubiquitin-like protease family profile domain-containing protein</fullName>
    </recommendedName>
</protein>